<dbReference type="GO" id="GO:0032259">
    <property type="term" value="P:methylation"/>
    <property type="evidence" value="ECO:0007669"/>
    <property type="project" value="UniProtKB-KW"/>
</dbReference>
<evidence type="ECO:0000256" key="2">
    <source>
        <dbReference type="ARBA" id="ARBA00022679"/>
    </source>
</evidence>
<evidence type="ECO:0000313" key="5">
    <source>
        <dbReference type="EMBL" id="CEO56286.1"/>
    </source>
</evidence>
<dbReference type="InterPro" id="IPR029063">
    <property type="entry name" value="SAM-dependent_MTases_sf"/>
</dbReference>
<sequence>MSQNIYDDADFFRGYAALDRSTGGLDNAPEWPKLRSYIPSLQGARVLDLGCGYGWFSRWARSNGATTVDAFDLSANMLDRARSMTNDDRITYKRADLDAFRLPDEQEQAYDLVFSSLALHYLVNLRELVTEIYRALKPGGTFVFSIEHPIFTAPSNAQFITDEASGRDHWPLNDYQKEGLRVTDWLAEGVRKQHRTTATYINTLLGAGFELERFDEWYPTAEELEKYPWHRVLDRPIFLLMSVRKRAR</sequence>
<keyword evidence="2" id="KW-0808">Transferase</keyword>
<dbReference type="AlphaFoldDB" id="A0A0B7KNI0"/>
<reference evidence="5" key="1">
    <citation type="submission" date="2015-01" db="EMBL/GenBank/DDBJ databases">
        <authorList>
            <person name="Durling Mikael"/>
        </authorList>
    </citation>
    <scope>NUCLEOTIDE SEQUENCE</scope>
</reference>
<evidence type="ECO:0000256" key="1">
    <source>
        <dbReference type="ARBA" id="ARBA00022603"/>
    </source>
</evidence>
<proteinExistence type="predicted"/>
<protein>
    <recommendedName>
        <fullName evidence="4">Methyltransferase type 11 domain-containing protein</fullName>
    </recommendedName>
</protein>
<organism evidence="5">
    <name type="scientific">Bionectria ochroleuca</name>
    <name type="common">Gliocladium roseum</name>
    <dbReference type="NCBI Taxonomy" id="29856"/>
    <lineage>
        <taxon>Eukaryota</taxon>
        <taxon>Fungi</taxon>
        <taxon>Dikarya</taxon>
        <taxon>Ascomycota</taxon>
        <taxon>Pezizomycotina</taxon>
        <taxon>Sordariomycetes</taxon>
        <taxon>Hypocreomycetidae</taxon>
        <taxon>Hypocreales</taxon>
        <taxon>Bionectriaceae</taxon>
        <taxon>Clonostachys</taxon>
    </lineage>
</organism>
<name>A0A0B7KNI0_BIOOC</name>
<dbReference type="PANTHER" id="PTHR43464">
    <property type="entry name" value="METHYLTRANSFERASE"/>
    <property type="match status" value="1"/>
</dbReference>
<keyword evidence="1" id="KW-0489">Methyltransferase</keyword>
<feature type="domain" description="Methyltransferase type 11" evidence="4">
    <location>
        <begin position="47"/>
        <end position="144"/>
    </location>
</feature>
<dbReference type="GO" id="GO:0008757">
    <property type="term" value="F:S-adenosylmethionine-dependent methyltransferase activity"/>
    <property type="evidence" value="ECO:0007669"/>
    <property type="project" value="InterPro"/>
</dbReference>
<keyword evidence="3" id="KW-0949">S-adenosyl-L-methionine</keyword>
<accession>A0A0B7KNI0</accession>
<dbReference type="PANTHER" id="PTHR43464:SF19">
    <property type="entry name" value="UBIQUINONE BIOSYNTHESIS O-METHYLTRANSFERASE, MITOCHONDRIAL"/>
    <property type="match status" value="1"/>
</dbReference>
<dbReference type="SUPFAM" id="SSF53335">
    <property type="entry name" value="S-adenosyl-L-methionine-dependent methyltransferases"/>
    <property type="match status" value="1"/>
</dbReference>
<dbReference type="InterPro" id="IPR013216">
    <property type="entry name" value="Methyltransf_11"/>
</dbReference>
<evidence type="ECO:0000259" key="4">
    <source>
        <dbReference type="Pfam" id="PF08241"/>
    </source>
</evidence>
<dbReference type="Gene3D" id="3.40.50.150">
    <property type="entry name" value="Vaccinia Virus protein VP39"/>
    <property type="match status" value="1"/>
</dbReference>
<evidence type="ECO:0000256" key="3">
    <source>
        <dbReference type="ARBA" id="ARBA00022691"/>
    </source>
</evidence>
<dbReference type="Pfam" id="PF08241">
    <property type="entry name" value="Methyltransf_11"/>
    <property type="match status" value="1"/>
</dbReference>
<dbReference type="EMBL" id="CDPU01000064">
    <property type="protein sequence ID" value="CEO56286.1"/>
    <property type="molecule type" value="Genomic_DNA"/>
</dbReference>
<dbReference type="CDD" id="cd02440">
    <property type="entry name" value="AdoMet_MTases"/>
    <property type="match status" value="1"/>
</dbReference>
<gene>
    <name evidence="5" type="ORF">BN869_000012344_1</name>
</gene>